<evidence type="ECO:0000313" key="8">
    <source>
        <dbReference type="Proteomes" id="UP000608345"/>
    </source>
</evidence>
<dbReference type="Pfam" id="PF02826">
    <property type="entry name" value="2-Hacid_dh_C"/>
    <property type="match status" value="1"/>
</dbReference>
<dbReference type="InterPro" id="IPR029753">
    <property type="entry name" value="D-isomer_DH_CS"/>
</dbReference>
<dbReference type="Proteomes" id="UP000608345">
    <property type="component" value="Unassembled WGS sequence"/>
</dbReference>
<dbReference type="SUPFAM" id="SSF52283">
    <property type="entry name" value="Formate/glycerate dehydrogenase catalytic domain-like"/>
    <property type="match status" value="1"/>
</dbReference>
<reference evidence="7" key="1">
    <citation type="journal article" date="2014" name="Int. J. Syst. Evol. Microbiol.">
        <title>Complete genome sequence of Corynebacterium casei LMG S-19264T (=DSM 44701T), isolated from a smear-ripened cheese.</title>
        <authorList>
            <consortium name="US DOE Joint Genome Institute (JGI-PGF)"/>
            <person name="Walter F."/>
            <person name="Albersmeier A."/>
            <person name="Kalinowski J."/>
            <person name="Ruckert C."/>
        </authorList>
    </citation>
    <scope>NUCLEOTIDE SEQUENCE</scope>
    <source>
        <strain evidence="7">KCTC 23732</strain>
    </source>
</reference>
<dbReference type="InterPro" id="IPR006139">
    <property type="entry name" value="D-isomer_2_OHA_DH_cat_dom"/>
</dbReference>
<dbReference type="PANTHER" id="PTHR43761">
    <property type="entry name" value="D-ISOMER SPECIFIC 2-HYDROXYACID DEHYDROGENASE FAMILY PROTEIN (AFU_ORTHOLOGUE AFUA_1G13630)"/>
    <property type="match status" value="1"/>
</dbReference>
<dbReference type="Gene3D" id="3.40.50.720">
    <property type="entry name" value="NAD(P)-binding Rossmann-like Domain"/>
    <property type="match status" value="2"/>
</dbReference>
<comment type="caution">
    <text evidence="7">The sequence shown here is derived from an EMBL/GenBank/DDBJ whole genome shotgun (WGS) entry which is preliminary data.</text>
</comment>
<dbReference type="CDD" id="cd12162">
    <property type="entry name" value="2-Hacid_dh_4"/>
    <property type="match status" value="1"/>
</dbReference>
<organism evidence="7 8">
    <name type="scientific">Advenella faeciporci</name>
    <dbReference type="NCBI Taxonomy" id="797535"/>
    <lineage>
        <taxon>Bacteria</taxon>
        <taxon>Pseudomonadati</taxon>
        <taxon>Pseudomonadota</taxon>
        <taxon>Betaproteobacteria</taxon>
        <taxon>Burkholderiales</taxon>
        <taxon>Alcaligenaceae</taxon>
    </lineage>
</organism>
<dbReference type="PROSITE" id="PS00670">
    <property type="entry name" value="D_2_HYDROXYACID_DH_2"/>
    <property type="match status" value="1"/>
</dbReference>
<reference evidence="7" key="2">
    <citation type="submission" date="2020-09" db="EMBL/GenBank/DDBJ databases">
        <authorList>
            <person name="Sun Q."/>
            <person name="Kim S."/>
        </authorList>
    </citation>
    <scope>NUCLEOTIDE SEQUENCE</scope>
    <source>
        <strain evidence="7">KCTC 23732</strain>
    </source>
</reference>
<dbReference type="SUPFAM" id="SSF51735">
    <property type="entry name" value="NAD(P)-binding Rossmann-fold domains"/>
    <property type="match status" value="1"/>
</dbReference>
<sequence>MVLVLWIILMSHVPHIVFLDRATIPAFIQLKPFTFECTVDMHDNTPPNLVAERIENADIVITNKVRIDNDSLSRASLLKLVAISATGTNVVDVKACEIRGCVVSNIRNYAVNSVPEHALALIFALRRSLIPYHASVKAGRWQQSGQFCYFDYPIKDLANSTLGIFGSGALGSSLANLARGLGMKTVFASRKGQAPRDGNYRPFDEVVETSDILSLHLPLTPETRNMISDPEFDRMKPSALLINTARGGLVDEEALVRAIKGKKIGGAAFDVVTTEPMPDSHPFMALMDYPNFILTPHVAWASEEAIQTLADQLINNINAFVRGEIRNQVFS</sequence>
<keyword evidence="8" id="KW-1185">Reference proteome</keyword>
<name>A0A918JN45_9BURK</name>
<evidence type="ECO:0000256" key="2">
    <source>
        <dbReference type="ARBA" id="ARBA00023002"/>
    </source>
</evidence>
<keyword evidence="3" id="KW-0520">NAD</keyword>
<proteinExistence type="inferred from homology"/>
<feature type="domain" description="D-isomer specific 2-hydroxyacid dehydrogenase catalytic" evidence="5">
    <location>
        <begin position="37"/>
        <end position="326"/>
    </location>
</feature>
<protein>
    <submittedName>
        <fullName evidence="7">Glycerate dehydrogenase</fullName>
    </submittedName>
</protein>
<dbReference type="Pfam" id="PF00389">
    <property type="entry name" value="2-Hacid_dh"/>
    <property type="match status" value="1"/>
</dbReference>
<dbReference type="GO" id="GO:0016616">
    <property type="term" value="F:oxidoreductase activity, acting on the CH-OH group of donors, NAD or NADP as acceptor"/>
    <property type="evidence" value="ECO:0007669"/>
    <property type="project" value="InterPro"/>
</dbReference>
<keyword evidence="2 4" id="KW-0560">Oxidoreductase</keyword>
<comment type="similarity">
    <text evidence="1 4">Belongs to the D-isomer specific 2-hydroxyacid dehydrogenase family.</text>
</comment>
<feature type="domain" description="D-isomer specific 2-hydroxyacid dehydrogenase NAD-binding" evidence="6">
    <location>
        <begin position="119"/>
        <end position="299"/>
    </location>
</feature>
<dbReference type="PROSITE" id="PS00671">
    <property type="entry name" value="D_2_HYDROXYACID_DH_3"/>
    <property type="match status" value="1"/>
</dbReference>
<evidence type="ECO:0000259" key="5">
    <source>
        <dbReference type="Pfam" id="PF00389"/>
    </source>
</evidence>
<dbReference type="GO" id="GO:0051287">
    <property type="term" value="F:NAD binding"/>
    <property type="evidence" value="ECO:0007669"/>
    <property type="project" value="InterPro"/>
</dbReference>
<evidence type="ECO:0000256" key="4">
    <source>
        <dbReference type="RuleBase" id="RU003719"/>
    </source>
</evidence>
<dbReference type="EMBL" id="BMYS01000016">
    <property type="protein sequence ID" value="GGW90863.1"/>
    <property type="molecule type" value="Genomic_DNA"/>
</dbReference>
<dbReference type="InterPro" id="IPR050418">
    <property type="entry name" value="D-iso_2-hydroxyacid_DH_PdxB"/>
</dbReference>
<dbReference type="AlphaFoldDB" id="A0A918JN45"/>
<evidence type="ECO:0000256" key="3">
    <source>
        <dbReference type="ARBA" id="ARBA00023027"/>
    </source>
</evidence>
<evidence type="ECO:0000313" key="7">
    <source>
        <dbReference type="EMBL" id="GGW90863.1"/>
    </source>
</evidence>
<gene>
    <name evidence="7" type="ORF">GCM10011450_21290</name>
</gene>
<dbReference type="InterPro" id="IPR006140">
    <property type="entry name" value="D-isomer_DH_NAD-bd"/>
</dbReference>
<evidence type="ECO:0000259" key="6">
    <source>
        <dbReference type="Pfam" id="PF02826"/>
    </source>
</evidence>
<evidence type="ECO:0000256" key="1">
    <source>
        <dbReference type="ARBA" id="ARBA00005854"/>
    </source>
</evidence>
<dbReference type="PANTHER" id="PTHR43761:SF1">
    <property type="entry name" value="D-ISOMER SPECIFIC 2-HYDROXYACID DEHYDROGENASE CATALYTIC DOMAIN-CONTAINING PROTEIN-RELATED"/>
    <property type="match status" value="1"/>
</dbReference>
<dbReference type="InterPro" id="IPR036291">
    <property type="entry name" value="NAD(P)-bd_dom_sf"/>
</dbReference>
<accession>A0A918JN45</accession>